<accession>A0A8K0CLU0</accession>
<comment type="caution">
    <text evidence="1">The sequence shown here is derived from an EMBL/GenBank/DDBJ whole genome shotgun (WGS) entry which is preliminary data.</text>
</comment>
<evidence type="ECO:0000313" key="1">
    <source>
        <dbReference type="EMBL" id="KAF2887597.1"/>
    </source>
</evidence>
<organism evidence="1 2">
    <name type="scientific">Ignelater luminosus</name>
    <name type="common">Cucubano</name>
    <name type="synonym">Pyrophorus luminosus</name>
    <dbReference type="NCBI Taxonomy" id="2038154"/>
    <lineage>
        <taxon>Eukaryota</taxon>
        <taxon>Metazoa</taxon>
        <taxon>Ecdysozoa</taxon>
        <taxon>Arthropoda</taxon>
        <taxon>Hexapoda</taxon>
        <taxon>Insecta</taxon>
        <taxon>Pterygota</taxon>
        <taxon>Neoptera</taxon>
        <taxon>Endopterygota</taxon>
        <taxon>Coleoptera</taxon>
        <taxon>Polyphaga</taxon>
        <taxon>Elateriformia</taxon>
        <taxon>Elateroidea</taxon>
        <taxon>Elateridae</taxon>
        <taxon>Agrypninae</taxon>
        <taxon>Pyrophorini</taxon>
        <taxon>Ignelater</taxon>
    </lineage>
</organism>
<proteinExistence type="predicted"/>
<dbReference type="Proteomes" id="UP000801492">
    <property type="component" value="Unassembled WGS sequence"/>
</dbReference>
<name>A0A8K0CLU0_IGNLU</name>
<sequence>MNVISSSTLDKPEYCPSDVWKVIQTHLITSITLVSLNQKKDMRDKCDEHKYNTNPSENQLKDYADHMKRKQLGVLEQGNDRSKYKLGNGIRNQGCVVTFDFENVFSLPKA</sequence>
<gene>
    <name evidence="1" type="ORF">ILUMI_18576</name>
</gene>
<keyword evidence="2" id="KW-1185">Reference proteome</keyword>
<evidence type="ECO:0000313" key="2">
    <source>
        <dbReference type="Proteomes" id="UP000801492"/>
    </source>
</evidence>
<protein>
    <submittedName>
        <fullName evidence="1">Uncharacterized protein</fullName>
    </submittedName>
</protein>
<reference evidence="1" key="1">
    <citation type="submission" date="2019-08" db="EMBL/GenBank/DDBJ databases">
        <title>The genome of the North American firefly Photinus pyralis.</title>
        <authorList>
            <consortium name="Photinus pyralis genome working group"/>
            <person name="Fallon T.R."/>
            <person name="Sander Lower S.E."/>
            <person name="Weng J.-K."/>
        </authorList>
    </citation>
    <scope>NUCLEOTIDE SEQUENCE</scope>
    <source>
        <strain evidence="1">TRF0915ILg1</strain>
        <tissue evidence="1">Whole body</tissue>
    </source>
</reference>
<dbReference type="OrthoDB" id="6774481at2759"/>
<dbReference type="AlphaFoldDB" id="A0A8K0CLU0"/>
<dbReference type="EMBL" id="VTPC01082706">
    <property type="protein sequence ID" value="KAF2887597.1"/>
    <property type="molecule type" value="Genomic_DNA"/>
</dbReference>